<protein>
    <submittedName>
        <fullName evidence="2">Uncharacterized protein</fullName>
    </submittedName>
</protein>
<accession>X1NYI7</accession>
<evidence type="ECO:0000313" key="2">
    <source>
        <dbReference type="EMBL" id="GAI49107.1"/>
    </source>
</evidence>
<dbReference type="AlphaFoldDB" id="X1NYI7"/>
<feature type="compositionally biased region" description="Basic and acidic residues" evidence="1">
    <location>
        <begin position="1"/>
        <end position="13"/>
    </location>
</feature>
<reference evidence="2" key="1">
    <citation type="journal article" date="2014" name="Front. Microbiol.">
        <title>High frequency of phylogenetically diverse reductive dehalogenase-homologous genes in deep subseafloor sedimentary metagenomes.</title>
        <authorList>
            <person name="Kawai M."/>
            <person name="Futagami T."/>
            <person name="Toyoda A."/>
            <person name="Takaki Y."/>
            <person name="Nishi S."/>
            <person name="Hori S."/>
            <person name="Arai W."/>
            <person name="Tsubouchi T."/>
            <person name="Morono Y."/>
            <person name="Uchiyama I."/>
            <person name="Ito T."/>
            <person name="Fujiyama A."/>
            <person name="Inagaki F."/>
            <person name="Takami H."/>
        </authorList>
    </citation>
    <scope>NUCLEOTIDE SEQUENCE</scope>
    <source>
        <strain evidence="2">Expedition CK06-06</strain>
    </source>
</reference>
<feature type="non-terminal residue" evidence="2">
    <location>
        <position position="112"/>
    </location>
</feature>
<dbReference type="EMBL" id="BARV01034640">
    <property type="protein sequence ID" value="GAI49107.1"/>
    <property type="molecule type" value="Genomic_DNA"/>
</dbReference>
<organism evidence="2">
    <name type="scientific">marine sediment metagenome</name>
    <dbReference type="NCBI Taxonomy" id="412755"/>
    <lineage>
        <taxon>unclassified sequences</taxon>
        <taxon>metagenomes</taxon>
        <taxon>ecological metagenomes</taxon>
    </lineage>
</organism>
<evidence type="ECO:0000256" key="1">
    <source>
        <dbReference type="SAM" id="MobiDB-lite"/>
    </source>
</evidence>
<gene>
    <name evidence="2" type="ORF">S06H3_54204</name>
</gene>
<name>X1NYI7_9ZZZZ</name>
<proteinExistence type="predicted"/>
<sequence length="112" mass="12535">MIETETESKELQKVEQPGEVAEVEPAELTELERKTVYHENVKDAFMLDIERQERLEPGHSVRARVKCDAATGKKTVLSVGFPDDLKEFDDALAEGGYNHDMGSITEASIERA</sequence>
<comment type="caution">
    <text evidence="2">The sequence shown here is derived from an EMBL/GenBank/DDBJ whole genome shotgun (WGS) entry which is preliminary data.</text>
</comment>
<feature type="region of interest" description="Disordered" evidence="1">
    <location>
        <begin position="1"/>
        <end position="21"/>
    </location>
</feature>